<name>A0ABT5PFJ0_9PSED</name>
<dbReference type="EMBL" id="JAMDGZ010000072">
    <property type="protein sequence ID" value="MDD1017033.1"/>
    <property type="molecule type" value="Genomic_DNA"/>
</dbReference>
<dbReference type="Proteomes" id="UP001148184">
    <property type="component" value="Unassembled WGS sequence"/>
</dbReference>
<evidence type="ECO:0008006" key="3">
    <source>
        <dbReference type="Google" id="ProtNLM"/>
    </source>
</evidence>
<protein>
    <recommendedName>
        <fullName evidence="3">Trypsin-like peptidase domain-containing protein</fullName>
    </recommendedName>
</protein>
<reference evidence="1 2" key="1">
    <citation type="submission" date="2022-05" db="EMBL/GenBank/DDBJ databases">
        <title>Novel Pseudomonas spp. Isolated from a Rainbow Trout Aquaculture Facility.</title>
        <authorList>
            <person name="Testerman T."/>
            <person name="Graf J."/>
        </authorList>
    </citation>
    <scope>NUCLEOTIDE SEQUENCE [LARGE SCALE GENOMIC DNA]</scope>
    <source>
        <strain evidence="1 2">ID1025</strain>
    </source>
</reference>
<accession>A0ABT5PFJ0</accession>
<sequence length="268" mass="30159">MSTQQFLPPRNYILEEPEVYVERYRIIDEASLPFLTEQVEKSGNEAYRTVLLGKQAGLGIDAYGKAMRWVGRADRLAYHDLKNAADWLYSPAIFELDRLLTTSNADELLLSDEEFESEALYWRELAEKAAWTDIESALLTGTRPVLWQTLPGKPCMHNARFGKGSLFVVTYKGKQFAITAKHVVGGVDPAIFRLVLAESKDILPVHAGRHPLAGSEDHQDDSEDVFVWQIDVASTAPGIEWWSWNLDGLCRKVSDISPGQRVYAVGYP</sequence>
<comment type="caution">
    <text evidence="1">The sequence shown here is derived from an EMBL/GenBank/DDBJ whole genome shotgun (WGS) entry which is preliminary data.</text>
</comment>
<dbReference type="RefSeq" id="WP_273895653.1">
    <property type="nucleotide sequence ID" value="NZ_JAMDGP010000065.1"/>
</dbReference>
<evidence type="ECO:0000313" key="2">
    <source>
        <dbReference type="Proteomes" id="UP001148184"/>
    </source>
</evidence>
<organism evidence="1 2">
    <name type="scientific">Pseudomonas rubra</name>
    <dbReference type="NCBI Taxonomy" id="2942627"/>
    <lineage>
        <taxon>Bacteria</taxon>
        <taxon>Pseudomonadati</taxon>
        <taxon>Pseudomonadota</taxon>
        <taxon>Gammaproteobacteria</taxon>
        <taxon>Pseudomonadales</taxon>
        <taxon>Pseudomonadaceae</taxon>
        <taxon>Pseudomonas</taxon>
    </lineage>
</organism>
<keyword evidence="2" id="KW-1185">Reference proteome</keyword>
<proteinExistence type="predicted"/>
<evidence type="ECO:0000313" key="1">
    <source>
        <dbReference type="EMBL" id="MDD1017033.1"/>
    </source>
</evidence>
<gene>
    <name evidence="1" type="ORF">M5G17_25560</name>
</gene>